<proteinExistence type="predicted"/>
<dbReference type="EMBL" id="GHJT01008288">
    <property type="protein sequence ID" value="MOY42259.1"/>
    <property type="molecule type" value="Transcribed_RNA"/>
</dbReference>
<evidence type="ECO:0000313" key="1">
    <source>
        <dbReference type="EMBL" id="MOY42259.1"/>
    </source>
</evidence>
<name>A0A4D5RYW6_IXOSC</name>
<sequence>MHVTKELRKLAISTCSAVVHTAMAASEYFLYLLLSPRYLTKTTQACLVATETCPEGADAGKERALKLLLAFAQIWS</sequence>
<accession>A0A4D5RYW6</accession>
<reference evidence="1" key="1">
    <citation type="submission" date="2019-04" db="EMBL/GenBank/DDBJ databases">
        <title>An insight into the mialome of Ixodes scapularis.</title>
        <authorList>
            <person name="Ribeiro J.M."/>
            <person name="Mather T.N."/>
            <person name="Karim S."/>
        </authorList>
    </citation>
    <scope>NUCLEOTIDE SEQUENCE</scope>
</reference>
<organism evidence="1">
    <name type="scientific">Ixodes scapularis</name>
    <name type="common">Black-legged tick</name>
    <name type="synonym">Deer tick</name>
    <dbReference type="NCBI Taxonomy" id="6945"/>
    <lineage>
        <taxon>Eukaryota</taxon>
        <taxon>Metazoa</taxon>
        <taxon>Ecdysozoa</taxon>
        <taxon>Arthropoda</taxon>
        <taxon>Chelicerata</taxon>
        <taxon>Arachnida</taxon>
        <taxon>Acari</taxon>
        <taxon>Parasitiformes</taxon>
        <taxon>Ixodida</taxon>
        <taxon>Ixodoidea</taxon>
        <taxon>Ixodidae</taxon>
        <taxon>Ixodinae</taxon>
        <taxon>Ixodes</taxon>
    </lineage>
</organism>
<protein>
    <submittedName>
        <fullName evidence="1">Putative secreted protein</fullName>
    </submittedName>
</protein>
<dbReference type="AlphaFoldDB" id="A0A4D5RYW6"/>